<gene>
    <name evidence="2" type="ORF">ACFOKJ_03410</name>
</gene>
<reference evidence="3" key="1">
    <citation type="journal article" date="2019" name="Int. J. Syst. Evol. Microbiol.">
        <title>The Global Catalogue of Microorganisms (GCM) 10K type strain sequencing project: providing services to taxonomists for standard genome sequencing and annotation.</title>
        <authorList>
            <consortium name="The Broad Institute Genomics Platform"/>
            <consortium name="The Broad Institute Genome Sequencing Center for Infectious Disease"/>
            <person name="Wu L."/>
            <person name="Ma J."/>
        </authorList>
    </citation>
    <scope>NUCLEOTIDE SEQUENCE [LARGE SCALE GENOMIC DNA]</scope>
    <source>
        <strain evidence="3">KCTC 42195</strain>
    </source>
</reference>
<feature type="chain" id="PRO_5046084517" evidence="1">
    <location>
        <begin position="28"/>
        <end position="292"/>
    </location>
</feature>
<name>A0ABV7TR44_9NEIS</name>
<comment type="caution">
    <text evidence="2">The sequence shown here is derived from an EMBL/GenBank/DDBJ whole genome shotgun (WGS) entry which is preliminary data.</text>
</comment>
<keyword evidence="3" id="KW-1185">Reference proteome</keyword>
<sequence>MSNHANPARATLLLGAVLAALSGPALATHSWGGYHWAFTSTPFTLQVVDNMSPAWSAYLLSTIGSWNSTVGGYPLRISPVKVSGSPGKRTCSMVAGTTQVCNAKYGYNGWLGLASINIKGLHITQGSAKMNDSYFNLASYNYPSERLHVVCQEVAHTFGLGHQSETGQSLNTCMDYFSNTGSVYGNSAISTTPNAHDFEQLNIIYGTGHTTSDGYNSALQSGAPALASAGVDISDDPRSWGTLIHQSANGRSSIYERRNSNGSKTLTHVYWAEETAAGCRGCDHRFETHQQH</sequence>
<proteinExistence type="predicted"/>
<keyword evidence="1" id="KW-0732">Signal</keyword>
<dbReference type="RefSeq" id="WP_390276670.1">
    <property type="nucleotide sequence ID" value="NZ_JBHRYH010000008.1"/>
</dbReference>
<dbReference type="Gene3D" id="3.40.390.10">
    <property type="entry name" value="Collagenase (Catalytic Domain)"/>
    <property type="match status" value="1"/>
</dbReference>
<protein>
    <submittedName>
        <fullName evidence="2">Uncharacterized protein</fullName>
    </submittedName>
</protein>
<dbReference type="Proteomes" id="UP001595636">
    <property type="component" value="Unassembled WGS sequence"/>
</dbReference>
<feature type="signal peptide" evidence="1">
    <location>
        <begin position="1"/>
        <end position="27"/>
    </location>
</feature>
<dbReference type="InterPro" id="IPR024079">
    <property type="entry name" value="MetalloPept_cat_dom_sf"/>
</dbReference>
<evidence type="ECO:0000256" key="1">
    <source>
        <dbReference type="SAM" id="SignalP"/>
    </source>
</evidence>
<dbReference type="SUPFAM" id="SSF55486">
    <property type="entry name" value="Metalloproteases ('zincins'), catalytic domain"/>
    <property type="match status" value="1"/>
</dbReference>
<accession>A0ABV7TR44</accession>
<evidence type="ECO:0000313" key="3">
    <source>
        <dbReference type="Proteomes" id="UP001595636"/>
    </source>
</evidence>
<evidence type="ECO:0000313" key="2">
    <source>
        <dbReference type="EMBL" id="MFC3625193.1"/>
    </source>
</evidence>
<organism evidence="2 3">
    <name type="scientific">Vogesella amnigena</name>
    <dbReference type="NCBI Taxonomy" id="1507449"/>
    <lineage>
        <taxon>Bacteria</taxon>
        <taxon>Pseudomonadati</taxon>
        <taxon>Pseudomonadota</taxon>
        <taxon>Betaproteobacteria</taxon>
        <taxon>Neisseriales</taxon>
        <taxon>Chromobacteriaceae</taxon>
        <taxon>Vogesella</taxon>
    </lineage>
</organism>
<dbReference type="EMBL" id="JBHRYH010000008">
    <property type="protein sequence ID" value="MFC3625193.1"/>
    <property type="molecule type" value="Genomic_DNA"/>
</dbReference>